<evidence type="ECO:0000313" key="1">
    <source>
        <dbReference type="EMBL" id="DAF44329.1"/>
    </source>
</evidence>
<reference evidence="1" key="1">
    <citation type="journal article" date="2021" name="Proc. Natl. Acad. Sci. U.S.A.">
        <title>A Catalog of Tens of Thousands of Viruses from Human Metagenomes Reveals Hidden Associations with Chronic Diseases.</title>
        <authorList>
            <person name="Tisza M.J."/>
            <person name="Buck C.B."/>
        </authorList>
    </citation>
    <scope>NUCLEOTIDE SEQUENCE</scope>
    <source>
        <strain evidence="1">Ct8Lf7</strain>
    </source>
</reference>
<dbReference type="EMBL" id="BK032511">
    <property type="protein sequence ID" value="DAF44329.1"/>
    <property type="molecule type" value="Genomic_DNA"/>
</dbReference>
<accession>A0A8S5S081</accession>
<name>A0A8S5S081_9CAUD</name>
<organism evidence="1">
    <name type="scientific">Podoviridae sp. ct8Lf7</name>
    <dbReference type="NCBI Taxonomy" id="2827723"/>
    <lineage>
        <taxon>Viruses</taxon>
        <taxon>Duplodnaviria</taxon>
        <taxon>Heunggongvirae</taxon>
        <taxon>Uroviricota</taxon>
        <taxon>Caudoviricetes</taxon>
    </lineage>
</organism>
<sequence>MTCFNDLCLKILLSMSTQIINFKKVEVVAKSKEAAIEQVESTLFHVNGDATQAYKNWKAKQTQGITERDVKAFMLDYLAKKSKNCPGAGYLITVDPAVADTRERPYKIEDIKNEQGKRKYKKTYQLIDTKSGLVLGEVQTNKADAKNLAKKIIKEGFEGKMVCKLAHKVIEGQEDVFTAEYAPSKNSKNGTWIAFGIEA</sequence>
<protein>
    <submittedName>
        <fullName evidence="1">Uncharacterized protein</fullName>
    </submittedName>
</protein>
<proteinExistence type="predicted"/>